<gene>
    <name evidence="2" type="ORF">PAUS00366_LOCUS15927</name>
</gene>
<feature type="region of interest" description="Disordered" evidence="1">
    <location>
        <begin position="27"/>
        <end position="71"/>
    </location>
</feature>
<dbReference type="EMBL" id="HBIX01022887">
    <property type="protein sequence ID" value="CAE0723171.1"/>
    <property type="molecule type" value="Transcribed_RNA"/>
</dbReference>
<accession>A0A7S4EMD7</accession>
<sequence length="200" mass="21934">MVSAKKKRSTATTYVADEDGVLVLAKKPGPEGNINSTNSMDDPCSVVNKKQKLETKAKTKTKPSPSNQNKEDKEDMAWICAECKEAECGLVGADDSADLLLCDGPCHRIFHIPCAGLTAAPSTDDDAHIAVSMERTTSVSFRAKKINVTCSSARHASTFIMSIMIIHSQPAKTLKKIAITRMKWRETLRVIWTISIWVIL</sequence>
<organism evidence="2">
    <name type="scientific">Pseudo-nitzschia australis</name>
    <dbReference type="NCBI Taxonomy" id="44445"/>
    <lineage>
        <taxon>Eukaryota</taxon>
        <taxon>Sar</taxon>
        <taxon>Stramenopiles</taxon>
        <taxon>Ochrophyta</taxon>
        <taxon>Bacillariophyta</taxon>
        <taxon>Bacillariophyceae</taxon>
        <taxon>Bacillariophycidae</taxon>
        <taxon>Bacillariales</taxon>
        <taxon>Bacillariaceae</taxon>
        <taxon>Pseudo-nitzschia</taxon>
    </lineage>
</organism>
<reference evidence="2" key="1">
    <citation type="submission" date="2021-01" db="EMBL/GenBank/DDBJ databases">
        <authorList>
            <person name="Corre E."/>
            <person name="Pelletier E."/>
            <person name="Niang G."/>
            <person name="Scheremetjew M."/>
            <person name="Finn R."/>
            <person name="Kale V."/>
            <person name="Holt S."/>
            <person name="Cochrane G."/>
            <person name="Meng A."/>
            <person name="Brown T."/>
            <person name="Cohen L."/>
        </authorList>
    </citation>
    <scope>NUCLEOTIDE SEQUENCE</scope>
    <source>
        <strain evidence="2">10249 10 AB</strain>
    </source>
</reference>
<dbReference type="AlphaFoldDB" id="A0A7S4EMD7"/>
<evidence type="ECO:0008006" key="3">
    <source>
        <dbReference type="Google" id="ProtNLM"/>
    </source>
</evidence>
<dbReference type="InterPro" id="IPR011011">
    <property type="entry name" value="Znf_FYVE_PHD"/>
</dbReference>
<evidence type="ECO:0000313" key="2">
    <source>
        <dbReference type="EMBL" id="CAE0723171.1"/>
    </source>
</evidence>
<dbReference type="InterPro" id="IPR013083">
    <property type="entry name" value="Znf_RING/FYVE/PHD"/>
</dbReference>
<name>A0A7S4EMD7_9STRA</name>
<dbReference type="Gene3D" id="3.30.40.10">
    <property type="entry name" value="Zinc/RING finger domain, C3HC4 (zinc finger)"/>
    <property type="match status" value="1"/>
</dbReference>
<proteinExistence type="predicted"/>
<dbReference type="SUPFAM" id="SSF57903">
    <property type="entry name" value="FYVE/PHD zinc finger"/>
    <property type="match status" value="1"/>
</dbReference>
<protein>
    <recommendedName>
        <fullName evidence="3">PHD-type domain-containing protein</fullName>
    </recommendedName>
</protein>
<evidence type="ECO:0000256" key="1">
    <source>
        <dbReference type="SAM" id="MobiDB-lite"/>
    </source>
</evidence>